<feature type="binding site" evidence="9">
    <location>
        <position position="66"/>
    </location>
    <ligand>
        <name>Zn(2+)</name>
        <dbReference type="ChEBI" id="CHEBI:29105"/>
        <label>1</label>
    </ligand>
</feature>
<dbReference type="InterPro" id="IPR001719">
    <property type="entry name" value="AP_endonuc_2"/>
</dbReference>
<keyword evidence="7 9" id="KW-0862">Zinc</keyword>
<keyword evidence="5 9" id="KW-0227">DNA damage</keyword>
<feature type="binding site" evidence="9">
    <location>
        <position position="106"/>
    </location>
    <ligand>
        <name>Zn(2+)</name>
        <dbReference type="ChEBI" id="CHEBI:29105"/>
        <label>1</label>
    </ligand>
</feature>
<feature type="binding site" evidence="9">
    <location>
        <position position="212"/>
    </location>
    <ligand>
        <name>Zn(2+)</name>
        <dbReference type="ChEBI" id="CHEBI:29105"/>
        <label>2</label>
    </ligand>
</feature>
<dbReference type="SMART" id="SM00518">
    <property type="entry name" value="AP2Ec"/>
    <property type="match status" value="1"/>
</dbReference>
<dbReference type="PROSITE" id="PS00729">
    <property type="entry name" value="AP_NUCLEASE_F2_1"/>
    <property type="match status" value="1"/>
</dbReference>
<keyword evidence="12" id="KW-1185">Reference proteome</keyword>
<evidence type="ECO:0000256" key="4">
    <source>
        <dbReference type="ARBA" id="ARBA00022759"/>
    </source>
</evidence>
<keyword evidence="2 9" id="KW-0540">Nuclease</keyword>
<dbReference type="GO" id="GO:0006284">
    <property type="term" value="P:base-excision repair"/>
    <property type="evidence" value="ECO:0007669"/>
    <property type="project" value="TreeGrafter"/>
</dbReference>
<keyword evidence="8 9" id="KW-0234">DNA repair</keyword>
<dbReference type="GO" id="GO:0008833">
    <property type="term" value="F:deoxyribonuclease IV (phage-T4-induced) activity"/>
    <property type="evidence" value="ECO:0007669"/>
    <property type="project" value="UniProtKB-UniRule"/>
</dbReference>
<evidence type="ECO:0000259" key="10">
    <source>
        <dbReference type="Pfam" id="PF01261"/>
    </source>
</evidence>
<dbReference type="eggNOG" id="COG0648">
    <property type="taxonomic scope" value="Bacteria"/>
</dbReference>
<feature type="binding site" evidence="9">
    <location>
        <position position="142"/>
    </location>
    <ligand>
        <name>Zn(2+)</name>
        <dbReference type="ChEBI" id="CHEBI:29105"/>
        <label>2</label>
    </ligand>
</feature>
<feature type="binding site" evidence="9">
    <location>
        <position position="142"/>
    </location>
    <ligand>
        <name>Zn(2+)</name>
        <dbReference type="ChEBI" id="CHEBI:29105"/>
        <label>1</label>
    </ligand>
</feature>
<dbReference type="PROSITE" id="PS00731">
    <property type="entry name" value="AP_NUCLEASE_F2_3"/>
    <property type="match status" value="1"/>
</dbReference>
<dbReference type="GO" id="GO:0008081">
    <property type="term" value="F:phosphoric diester hydrolase activity"/>
    <property type="evidence" value="ECO:0007669"/>
    <property type="project" value="TreeGrafter"/>
</dbReference>
<accession>D3SP88</accession>
<dbReference type="InterPro" id="IPR013022">
    <property type="entry name" value="Xyl_isomerase-like_TIM-brl"/>
</dbReference>
<feature type="binding site" evidence="9">
    <location>
        <position position="257"/>
    </location>
    <ligand>
        <name>Zn(2+)</name>
        <dbReference type="ChEBI" id="CHEBI:29105"/>
        <label>2</label>
    </ligand>
</feature>
<evidence type="ECO:0000313" key="11">
    <source>
        <dbReference type="EMBL" id="ADC88975.1"/>
    </source>
</evidence>
<dbReference type="OrthoDB" id="9805666at2"/>
<organism evidence="11 12">
    <name type="scientific">Thermocrinis albus (strain DSM 14484 / JCM 11386 / HI 11/12)</name>
    <dbReference type="NCBI Taxonomy" id="638303"/>
    <lineage>
        <taxon>Bacteria</taxon>
        <taxon>Pseudomonadati</taxon>
        <taxon>Aquificota</taxon>
        <taxon>Aquificia</taxon>
        <taxon>Aquificales</taxon>
        <taxon>Aquificaceae</taxon>
        <taxon>Thermocrinis</taxon>
    </lineage>
</organism>
<evidence type="ECO:0000256" key="7">
    <source>
        <dbReference type="ARBA" id="ARBA00022833"/>
    </source>
</evidence>
<dbReference type="PROSITE" id="PS00730">
    <property type="entry name" value="AP_NUCLEASE_F2_2"/>
    <property type="match status" value="1"/>
</dbReference>
<proteinExistence type="inferred from homology"/>
<protein>
    <recommendedName>
        <fullName evidence="9">Probable endonuclease 4</fullName>
        <ecNumber evidence="9">3.1.21.2</ecNumber>
    </recommendedName>
    <alternativeName>
        <fullName evidence="9">Endodeoxyribonuclease IV</fullName>
    </alternativeName>
    <alternativeName>
        <fullName evidence="9">Endonuclease IV</fullName>
    </alternativeName>
</protein>
<dbReference type="PROSITE" id="PS51432">
    <property type="entry name" value="AP_NUCLEASE_F2_4"/>
    <property type="match status" value="1"/>
</dbReference>
<dbReference type="InterPro" id="IPR036237">
    <property type="entry name" value="Xyl_isomerase-like_sf"/>
</dbReference>
<keyword evidence="3 9" id="KW-0479">Metal-binding</keyword>
<dbReference type="RefSeq" id="WP_012991382.1">
    <property type="nucleotide sequence ID" value="NC_013894.1"/>
</dbReference>
<comment type="function">
    <text evidence="9">Endonuclease IV plays a role in DNA repair. It cleaves phosphodiester bonds at apurinic or apyrimidinic (AP) sites, generating a 3'-hydroxyl group and a 5'-terminal sugar phosphate.</text>
</comment>
<dbReference type="GO" id="GO:0008270">
    <property type="term" value="F:zinc ion binding"/>
    <property type="evidence" value="ECO:0007669"/>
    <property type="project" value="UniProtKB-UniRule"/>
</dbReference>
<feature type="binding site" evidence="9">
    <location>
        <position position="178"/>
    </location>
    <ligand>
        <name>Zn(2+)</name>
        <dbReference type="ChEBI" id="CHEBI:29105"/>
        <label>3</label>
    </ligand>
</feature>
<dbReference type="Gene3D" id="3.20.20.150">
    <property type="entry name" value="Divalent-metal-dependent TIM barrel enzymes"/>
    <property type="match status" value="1"/>
</dbReference>
<evidence type="ECO:0000256" key="6">
    <source>
        <dbReference type="ARBA" id="ARBA00022801"/>
    </source>
</evidence>
<dbReference type="GO" id="GO:0003906">
    <property type="term" value="F:DNA-(apurinic or apyrimidinic site) endonuclease activity"/>
    <property type="evidence" value="ECO:0007669"/>
    <property type="project" value="TreeGrafter"/>
</dbReference>
<dbReference type="KEGG" id="tal:Thal_0340"/>
<dbReference type="CDD" id="cd00019">
    <property type="entry name" value="AP2Ec"/>
    <property type="match status" value="1"/>
</dbReference>
<evidence type="ECO:0000256" key="1">
    <source>
        <dbReference type="ARBA" id="ARBA00005340"/>
    </source>
</evidence>
<dbReference type="AlphaFoldDB" id="D3SP88"/>
<keyword evidence="4 9" id="KW-0255">Endonuclease</keyword>
<dbReference type="GO" id="GO:0003677">
    <property type="term" value="F:DNA binding"/>
    <property type="evidence" value="ECO:0007669"/>
    <property type="project" value="InterPro"/>
</dbReference>
<evidence type="ECO:0000256" key="5">
    <source>
        <dbReference type="ARBA" id="ARBA00022763"/>
    </source>
</evidence>
<comment type="similarity">
    <text evidence="1 9">Belongs to the AP endonuclease 2 family.</text>
</comment>
<evidence type="ECO:0000313" key="12">
    <source>
        <dbReference type="Proteomes" id="UP000002043"/>
    </source>
</evidence>
<evidence type="ECO:0000256" key="3">
    <source>
        <dbReference type="ARBA" id="ARBA00022723"/>
    </source>
</evidence>
<dbReference type="SUPFAM" id="SSF51658">
    <property type="entry name" value="Xylose isomerase-like"/>
    <property type="match status" value="1"/>
</dbReference>
<feature type="binding site" evidence="9">
    <location>
        <position position="225"/>
    </location>
    <ligand>
        <name>Zn(2+)</name>
        <dbReference type="ChEBI" id="CHEBI:29105"/>
        <label>3</label>
    </ligand>
</feature>
<dbReference type="NCBIfam" id="TIGR00587">
    <property type="entry name" value="nfo"/>
    <property type="match status" value="1"/>
</dbReference>
<evidence type="ECO:0000256" key="2">
    <source>
        <dbReference type="ARBA" id="ARBA00022722"/>
    </source>
</evidence>
<feature type="domain" description="Xylose isomerase-like TIM barrel" evidence="10">
    <location>
        <begin position="18"/>
        <end position="266"/>
    </location>
</feature>
<dbReference type="PANTHER" id="PTHR21445:SF0">
    <property type="entry name" value="APURINIC-APYRIMIDINIC ENDONUCLEASE"/>
    <property type="match status" value="1"/>
</dbReference>
<comment type="catalytic activity">
    <reaction evidence="9">
        <text>Endonucleolytic cleavage to 5'-phosphooligonucleotide end-products.</text>
        <dbReference type="EC" id="3.1.21.2"/>
    </reaction>
</comment>
<dbReference type="FunFam" id="3.20.20.150:FF:000001">
    <property type="entry name" value="Probable endonuclease 4"/>
    <property type="match status" value="1"/>
</dbReference>
<dbReference type="EMBL" id="CP001931">
    <property type="protein sequence ID" value="ADC88975.1"/>
    <property type="molecule type" value="Genomic_DNA"/>
</dbReference>
<comment type="cofactor">
    <cofactor evidence="9">
        <name>Zn(2+)</name>
        <dbReference type="ChEBI" id="CHEBI:29105"/>
    </cofactor>
    <text evidence="9">Binds 3 Zn(2+) ions.</text>
</comment>
<feature type="binding site" evidence="9">
    <location>
        <position position="175"/>
    </location>
    <ligand>
        <name>Zn(2+)</name>
        <dbReference type="ChEBI" id="CHEBI:29105"/>
        <label>2</label>
    </ligand>
</feature>
<dbReference type="Pfam" id="PF01261">
    <property type="entry name" value="AP_endonuc_2"/>
    <property type="match status" value="1"/>
</dbReference>
<evidence type="ECO:0000256" key="9">
    <source>
        <dbReference type="HAMAP-Rule" id="MF_00152"/>
    </source>
</evidence>
<name>D3SP88_THEAH</name>
<gene>
    <name evidence="9" type="primary">nfo</name>
    <name evidence="11" type="ordered locus">Thal_0340</name>
</gene>
<dbReference type="PANTHER" id="PTHR21445">
    <property type="entry name" value="ENDONUCLEASE IV ENDODEOXYRIBONUCLEASE IV"/>
    <property type="match status" value="1"/>
</dbReference>
<dbReference type="STRING" id="638303.Thal_0340"/>
<dbReference type="EC" id="3.1.21.2" evidence="9"/>
<keyword evidence="6 9" id="KW-0378">Hydrolase</keyword>
<dbReference type="HAMAP" id="MF_00152">
    <property type="entry name" value="Nfo"/>
    <property type="match status" value="1"/>
</dbReference>
<dbReference type="Proteomes" id="UP000002043">
    <property type="component" value="Chromosome"/>
</dbReference>
<reference evidence="12" key="1">
    <citation type="journal article" date="2010" name="Stand. Genomic Sci.">
        <title>Complete genome sequence of Thermocrinis albus type strain (HI 11/12T).</title>
        <authorList>
            <person name="Wirth R."/>
            <person name="Sikorski J."/>
            <person name="Brambilla E."/>
            <person name="Misra M."/>
            <person name="Lapidus A."/>
            <person name="Copeland A."/>
            <person name="Nolan M."/>
            <person name="Lucas S."/>
            <person name="Chen F."/>
            <person name="Tice H."/>
            <person name="Cheng J.F."/>
            <person name="Han C."/>
            <person name="Detter J.C."/>
            <person name="Tapia R."/>
            <person name="Bruce D."/>
            <person name="Goodwin L."/>
            <person name="Pitluck S."/>
            <person name="Pati A."/>
            <person name="Anderson I."/>
            <person name="Ivanova N."/>
            <person name="Mavromatis K."/>
            <person name="Mikhailova N."/>
            <person name="Chen A."/>
            <person name="Palaniappan K."/>
            <person name="Bilek Y."/>
            <person name="Hader T."/>
            <person name="Land M."/>
            <person name="Hauser L."/>
            <person name="Chang Y.J."/>
            <person name="Jeffries C.D."/>
            <person name="Tindall B.J."/>
            <person name="Rohde M."/>
            <person name="Goker M."/>
            <person name="Bristow J."/>
            <person name="Eisen J.A."/>
            <person name="Markowitz V."/>
            <person name="Hugenholtz P."/>
            <person name="Kyrpides N.C."/>
            <person name="Klenk H.P."/>
        </authorList>
    </citation>
    <scope>NUCLEOTIDE SEQUENCE [LARGE SCALE GENOMIC DNA]</scope>
    <source>
        <strain evidence="12">DSM 14484 / JCM 11386 / HI 11/12</strain>
    </source>
</reference>
<feature type="binding site" evidence="9">
    <location>
        <position position="227"/>
    </location>
    <ligand>
        <name>Zn(2+)</name>
        <dbReference type="ChEBI" id="CHEBI:29105"/>
        <label>3</label>
    </ligand>
</feature>
<sequence length="281" mass="32022">MPLFGLHVSSAGSWVLTFERAKELNAEVFQFFLRSPRSWKIKEYTPEILHQFIEKRKNWKGPLMVHAPYLINLATDKEDLLETSVRVVAEELALCDQLLIDYYVLHPGTAHGDVREAVRKVVSSLEKILSIYEPKHTMLLIENTAGERGDIGKSVEELALLTEPFPHDKVGVCIDTCHAFAYGYAINTAEGFELFKLSLDGKVGIQRVKAIHCNDSKVPLGARKDRHQHIGYGYIGRDGFANFLRDEYFSQLPYYLETPKEGDWDTKNLNTLKELYSEVTS</sequence>
<dbReference type="HOGENOM" id="CLU_025885_0_1_0"/>
<evidence type="ECO:0000256" key="8">
    <source>
        <dbReference type="ARBA" id="ARBA00023204"/>
    </source>
</evidence>
<dbReference type="InterPro" id="IPR018246">
    <property type="entry name" value="AP_endonuc_F2_Zn_BS"/>
</dbReference>